<evidence type="ECO:0000313" key="2">
    <source>
        <dbReference type="EMBL" id="SEG12527.1"/>
    </source>
</evidence>
<keyword evidence="3" id="KW-1185">Reference proteome</keyword>
<dbReference type="InterPro" id="IPR050266">
    <property type="entry name" value="AB_hydrolase_sf"/>
</dbReference>
<organism evidence="2 3">
    <name type="scientific">Halopseudomonas aestusnigri</name>
    <dbReference type="NCBI Taxonomy" id="857252"/>
    <lineage>
        <taxon>Bacteria</taxon>
        <taxon>Pseudomonadati</taxon>
        <taxon>Pseudomonadota</taxon>
        <taxon>Gammaproteobacteria</taxon>
        <taxon>Pseudomonadales</taxon>
        <taxon>Pseudomonadaceae</taxon>
        <taxon>Halopseudomonas</taxon>
    </lineage>
</organism>
<dbReference type="PRINTS" id="PR00111">
    <property type="entry name" value="ABHYDROLASE"/>
</dbReference>
<proteinExistence type="predicted"/>
<sequence>MAYLTVNNVRLHFERFPQPGKPVLVLSHSLFFDWRMFEPLIELLHPYFEIIAYDHRGQGLSSRGGSLDMDSLTEDVAALIDLLDLAPCYVAGNSMGGFVVLRLAARYPERLAGCIVMGSSADREHQLAEFEPLVNQLAAEGAADQVDTLMYIMFGDQTLRSPEHAALCARWRTHMRKLGPDIGVAAREVIHRASVLDELAGLRVPLLVLAGAEDHAYSTALSEQIVERSGRGQCRVISAAGHSLALEQPAQVADAIRQFAADAV</sequence>
<gene>
    <name evidence="2" type="ORF">SAMN05216586_103282</name>
</gene>
<reference evidence="2 3" key="1">
    <citation type="submission" date="2016-10" db="EMBL/GenBank/DDBJ databases">
        <authorList>
            <person name="Varghese N."/>
            <person name="Submissions S."/>
        </authorList>
    </citation>
    <scope>NUCLEOTIDE SEQUENCE [LARGE SCALE GENOMIC DNA]</scope>
    <source>
        <strain evidence="2 3">CECT 8317</strain>
    </source>
</reference>
<accession>A0AAQ1G6I7</accession>
<dbReference type="EMBL" id="FNVE01000003">
    <property type="protein sequence ID" value="SEG12527.1"/>
    <property type="molecule type" value="Genomic_DNA"/>
</dbReference>
<dbReference type="GO" id="GO:0003824">
    <property type="term" value="F:catalytic activity"/>
    <property type="evidence" value="ECO:0007669"/>
    <property type="project" value="InterPro"/>
</dbReference>
<dbReference type="AlphaFoldDB" id="A0AAQ1G6I7"/>
<evidence type="ECO:0000259" key="1">
    <source>
        <dbReference type="Pfam" id="PF00561"/>
    </source>
</evidence>
<dbReference type="Pfam" id="PF00561">
    <property type="entry name" value="Abhydrolase_1"/>
    <property type="match status" value="1"/>
</dbReference>
<dbReference type="InterPro" id="IPR000073">
    <property type="entry name" value="AB_hydrolase_1"/>
</dbReference>
<comment type="caution">
    <text evidence="2">The sequence shown here is derived from an EMBL/GenBank/DDBJ whole genome shotgun (WGS) entry which is preliminary data.</text>
</comment>
<name>A0AAQ1G6I7_9GAMM</name>
<protein>
    <submittedName>
        <fullName evidence="2">3-oxoadipate enol-lactonase</fullName>
    </submittedName>
</protein>
<dbReference type="PANTHER" id="PTHR43798">
    <property type="entry name" value="MONOACYLGLYCEROL LIPASE"/>
    <property type="match status" value="1"/>
</dbReference>
<feature type="domain" description="AB hydrolase-1" evidence="1">
    <location>
        <begin position="22"/>
        <end position="248"/>
    </location>
</feature>
<dbReference type="InterPro" id="IPR029058">
    <property type="entry name" value="AB_hydrolase_fold"/>
</dbReference>
<dbReference type="InterPro" id="IPR000639">
    <property type="entry name" value="Epox_hydrolase-like"/>
</dbReference>
<dbReference type="PRINTS" id="PR00412">
    <property type="entry name" value="EPOXHYDRLASE"/>
</dbReference>
<dbReference type="Proteomes" id="UP000243518">
    <property type="component" value="Unassembled WGS sequence"/>
</dbReference>
<dbReference type="Gene3D" id="3.40.50.1820">
    <property type="entry name" value="alpha/beta hydrolase"/>
    <property type="match status" value="1"/>
</dbReference>
<dbReference type="SUPFAM" id="SSF53474">
    <property type="entry name" value="alpha/beta-Hydrolases"/>
    <property type="match status" value="1"/>
</dbReference>
<dbReference type="RefSeq" id="WP_088275357.1">
    <property type="nucleotide sequence ID" value="NZ_FNVE01000003.1"/>
</dbReference>
<evidence type="ECO:0000313" key="3">
    <source>
        <dbReference type="Proteomes" id="UP000243518"/>
    </source>
</evidence>